<dbReference type="SUPFAM" id="SSF109854">
    <property type="entry name" value="DinB/YfiT-like putative metalloenzymes"/>
    <property type="match status" value="1"/>
</dbReference>
<comment type="caution">
    <text evidence="1">The sequence shown here is derived from an EMBL/GenBank/DDBJ whole genome shotgun (WGS) entry which is preliminary data.</text>
</comment>
<evidence type="ECO:0000313" key="1">
    <source>
        <dbReference type="EMBL" id="MFD1050779.1"/>
    </source>
</evidence>
<name>A0ABW3MMW1_9PSEU</name>
<sequence length="155" mass="17372">MLPWMRTETEVLLRYLNKMRNAVVNTSVGLTDAQLRTPGVPSGTSLLWLIHHLTEVERHWFQFVFLGAGPRIDYEGPVPEGRTYDEVVAEYRSVCAHNDEIVRAHGLDTTAKGTNPGEDVIVSLRVITAHMVEETGRHAGHADILRELIDGRTGF</sequence>
<dbReference type="EMBL" id="JBHTIS010003083">
    <property type="protein sequence ID" value="MFD1050779.1"/>
    <property type="molecule type" value="Genomic_DNA"/>
</dbReference>
<gene>
    <name evidence="1" type="ORF">ACFQ1S_37240</name>
</gene>
<dbReference type="Proteomes" id="UP001597045">
    <property type="component" value="Unassembled WGS sequence"/>
</dbReference>
<reference evidence="2" key="1">
    <citation type="journal article" date="2019" name="Int. J. Syst. Evol. Microbiol.">
        <title>The Global Catalogue of Microorganisms (GCM) 10K type strain sequencing project: providing services to taxonomists for standard genome sequencing and annotation.</title>
        <authorList>
            <consortium name="The Broad Institute Genomics Platform"/>
            <consortium name="The Broad Institute Genome Sequencing Center for Infectious Disease"/>
            <person name="Wu L."/>
            <person name="Ma J."/>
        </authorList>
    </citation>
    <scope>NUCLEOTIDE SEQUENCE [LARGE SCALE GENOMIC DNA]</scope>
    <source>
        <strain evidence="2">JCM 31486</strain>
    </source>
</reference>
<protein>
    <submittedName>
        <fullName evidence="1">DinB family protein</fullName>
    </submittedName>
</protein>
<dbReference type="InterPro" id="IPR007061">
    <property type="entry name" value="MST-like"/>
</dbReference>
<accession>A0ABW3MMW1</accession>
<evidence type="ECO:0000313" key="2">
    <source>
        <dbReference type="Proteomes" id="UP001597045"/>
    </source>
</evidence>
<proteinExistence type="predicted"/>
<dbReference type="Gene3D" id="1.20.120.450">
    <property type="entry name" value="dinb family like domain"/>
    <property type="match status" value="1"/>
</dbReference>
<dbReference type="InterPro" id="IPR034660">
    <property type="entry name" value="DinB/YfiT-like"/>
</dbReference>
<keyword evidence="2" id="KW-1185">Reference proteome</keyword>
<dbReference type="Pfam" id="PF04978">
    <property type="entry name" value="MST"/>
    <property type="match status" value="1"/>
</dbReference>
<organism evidence="1 2">
    <name type="scientific">Kibdelosporangium lantanae</name>
    <dbReference type="NCBI Taxonomy" id="1497396"/>
    <lineage>
        <taxon>Bacteria</taxon>
        <taxon>Bacillati</taxon>
        <taxon>Actinomycetota</taxon>
        <taxon>Actinomycetes</taxon>
        <taxon>Pseudonocardiales</taxon>
        <taxon>Pseudonocardiaceae</taxon>
        <taxon>Kibdelosporangium</taxon>
    </lineage>
</organism>